<evidence type="ECO:0000313" key="1">
    <source>
        <dbReference type="EMBL" id="JAC48435.1"/>
    </source>
</evidence>
<accession>A0A034W2U5</accession>
<feature type="non-terminal residue" evidence="1">
    <location>
        <position position="100"/>
    </location>
</feature>
<name>A0A034W2U5_BACDO</name>
<protein>
    <submittedName>
        <fullName evidence="1">Uncharacterized protein</fullName>
    </submittedName>
</protein>
<reference evidence="1" key="1">
    <citation type="journal article" date="2014" name="BMC Genomics">
        <title>Characterizing the developmental transcriptome of the oriental fruit fly, Bactrocera dorsalis (Diptera: Tephritidae) through comparative genomic analysis with Drosophila melanogaster utilizing modENCODE datasets.</title>
        <authorList>
            <person name="Geib S.M."/>
            <person name="Calla B."/>
            <person name="Hall B."/>
            <person name="Hou S."/>
            <person name="Manoukis N.C."/>
        </authorList>
    </citation>
    <scope>NUCLEOTIDE SEQUENCE</scope>
    <source>
        <strain evidence="1">Punador</strain>
    </source>
</reference>
<dbReference type="EMBL" id="GAKP01010517">
    <property type="protein sequence ID" value="JAC48435.1"/>
    <property type="molecule type" value="Transcribed_RNA"/>
</dbReference>
<sequence>MHFTSAALHFLTHSRFEHYYVPLHFRSHHYMYSPRFLPRSATCTSALLDGQENTVIDSLPSAPTSPMFLSFNGPVTYIHIRCAADKHVLHTNIEYVYEID</sequence>
<proteinExistence type="predicted"/>
<organism evidence="1">
    <name type="scientific">Bactrocera dorsalis</name>
    <name type="common">Oriental fruit fly</name>
    <name type="synonym">Dacus dorsalis</name>
    <dbReference type="NCBI Taxonomy" id="27457"/>
    <lineage>
        <taxon>Eukaryota</taxon>
        <taxon>Metazoa</taxon>
        <taxon>Ecdysozoa</taxon>
        <taxon>Arthropoda</taxon>
        <taxon>Hexapoda</taxon>
        <taxon>Insecta</taxon>
        <taxon>Pterygota</taxon>
        <taxon>Neoptera</taxon>
        <taxon>Endopterygota</taxon>
        <taxon>Diptera</taxon>
        <taxon>Brachycera</taxon>
        <taxon>Muscomorpha</taxon>
        <taxon>Tephritoidea</taxon>
        <taxon>Tephritidae</taxon>
        <taxon>Bactrocera</taxon>
        <taxon>Bactrocera</taxon>
    </lineage>
</organism>
<dbReference type="AlphaFoldDB" id="A0A034W2U5"/>